<name>A0A8C9CTF7_PERMB</name>
<dbReference type="GeneTree" id="ENSGT00940000154888"/>
<dbReference type="Ensembl" id="ENSPEMT00000036301.1">
    <property type="protein sequence ID" value="ENSPEMP00000036867.1"/>
    <property type="gene ID" value="ENSPEMG00000027504.1"/>
</dbReference>
<dbReference type="Proteomes" id="UP000694547">
    <property type="component" value="Chromosome 18"/>
</dbReference>
<reference evidence="1 2" key="1">
    <citation type="submission" date="2018-10" db="EMBL/GenBank/DDBJ databases">
        <title>Improved assembly of the deer mouse Peromyscus maniculatus genome.</title>
        <authorList>
            <person name="Lassance J.-M."/>
            <person name="Hoekstra H.E."/>
        </authorList>
    </citation>
    <scope>NUCLEOTIDE SEQUENCE [LARGE SCALE GENOMIC DNA]</scope>
</reference>
<reference evidence="1" key="2">
    <citation type="submission" date="2025-08" db="UniProtKB">
        <authorList>
            <consortium name="Ensembl"/>
        </authorList>
    </citation>
    <scope>IDENTIFICATION</scope>
</reference>
<proteinExistence type="predicted"/>
<dbReference type="AlphaFoldDB" id="A0A8C9CTF7"/>
<evidence type="ECO:0000313" key="2">
    <source>
        <dbReference type="Proteomes" id="UP000694547"/>
    </source>
</evidence>
<evidence type="ECO:0000313" key="1">
    <source>
        <dbReference type="Ensembl" id="ENSPEMP00000036867.1"/>
    </source>
</evidence>
<organism evidence="1 2">
    <name type="scientific">Peromyscus maniculatus bairdii</name>
    <name type="common">Prairie deer mouse</name>
    <dbReference type="NCBI Taxonomy" id="230844"/>
    <lineage>
        <taxon>Eukaryota</taxon>
        <taxon>Metazoa</taxon>
        <taxon>Chordata</taxon>
        <taxon>Craniata</taxon>
        <taxon>Vertebrata</taxon>
        <taxon>Euteleostomi</taxon>
        <taxon>Mammalia</taxon>
        <taxon>Eutheria</taxon>
        <taxon>Euarchontoglires</taxon>
        <taxon>Glires</taxon>
        <taxon>Rodentia</taxon>
        <taxon>Myomorpha</taxon>
        <taxon>Muroidea</taxon>
        <taxon>Cricetidae</taxon>
        <taxon>Neotominae</taxon>
        <taxon>Peromyscus</taxon>
    </lineage>
</organism>
<accession>A0A8C9CTF7</accession>
<reference evidence="1" key="3">
    <citation type="submission" date="2025-09" db="UniProtKB">
        <authorList>
            <consortium name="Ensembl"/>
        </authorList>
    </citation>
    <scope>IDENTIFICATION</scope>
</reference>
<keyword evidence="2" id="KW-1185">Reference proteome</keyword>
<protein>
    <submittedName>
        <fullName evidence="1">Uncharacterized protein</fullName>
    </submittedName>
</protein>
<sequence length="80" mass="8691">MEFPRGNDNHLIITGPLHSFLTEAKTLHIPSLGGEESESPLLSLDSDLSLATSDIVCHFDDLVDPLYSQDGSFSAQYGVQ</sequence>